<evidence type="ECO:0000313" key="7">
    <source>
        <dbReference type="EMBL" id="KAG7177645.1"/>
    </source>
</evidence>
<comment type="subcellular location">
    <subcellularLocation>
        <location evidence="2">Chromosome</location>
    </subcellularLocation>
    <subcellularLocation>
        <location evidence="1">Nucleus</location>
    </subcellularLocation>
</comment>
<dbReference type="SUPFAM" id="SSF56019">
    <property type="entry name" value="The spindle assembly checkpoint protein mad2"/>
    <property type="match status" value="1"/>
</dbReference>
<proteinExistence type="predicted"/>
<dbReference type="GO" id="GO:0005634">
    <property type="term" value="C:nucleus"/>
    <property type="evidence" value="ECO:0007669"/>
    <property type="project" value="UniProtKB-SubCell"/>
</dbReference>
<dbReference type="PROSITE" id="PS50815">
    <property type="entry name" value="HORMA"/>
    <property type="match status" value="1"/>
</dbReference>
<feature type="non-terminal residue" evidence="7">
    <location>
        <position position="133"/>
    </location>
</feature>
<dbReference type="PANTHER" id="PTHR48225">
    <property type="entry name" value="HORMA DOMAIN-CONTAINING PROTEIN 1"/>
    <property type="match status" value="1"/>
</dbReference>
<gene>
    <name evidence="7" type="primary">HORMAD2-L1</name>
    <name evidence="7" type="ORF">Hamer_G008292</name>
</gene>
<keyword evidence="8" id="KW-1185">Reference proteome</keyword>
<name>A0A8J5TMQ4_HOMAM</name>
<dbReference type="Proteomes" id="UP000747542">
    <property type="component" value="Unassembled WGS sequence"/>
</dbReference>
<dbReference type="InterPro" id="IPR003511">
    <property type="entry name" value="HORMA_dom"/>
</dbReference>
<evidence type="ECO:0000256" key="4">
    <source>
        <dbReference type="ARBA" id="ARBA00023242"/>
    </source>
</evidence>
<dbReference type="AlphaFoldDB" id="A0A8J5TMQ4"/>
<evidence type="ECO:0000256" key="3">
    <source>
        <dbReference type="ARBA" id="ARBA00022454"/>
    </source>
</evidence>
<dbReference type="GO" id="GO:0051321">
    <property type="term" value="P:meiotic cell cycle"/>
    <property type="evidence" value="ECO:0007669"/>
    <property type="project" value="UniProtKB-KW"/>
</dbReference>
<dbReference type="InterPro" id="IPR051294">
    <property type="entry name" value="HORMA_MeioticProgression"/>
</dbReference>
<dbReference type="Gene3D" id="3.30.900.10">
    <property type="entry name" value="HORMA domain"/>
    <property type="match status" value="1"/>
</dbReference>
<evidence type="ECO:0000256" key="5">
    <source>
        <dbReference type="ARBA" id="ARBA00023254"/>
    </source>
</evidence>
<accession>A0A8J5TMQ4</accession>
<evidence type="ECO:0000259" key="6">
    <source>
        <dbReference type="PROSITE" id="PS50815"/>
    </source>
</evidence>
<dbReference type="EMBL" id="JAHLQT010001931">
    <property type="protein sequence ID" value="KAG7177645.1"/>
    <property type="molecule type" value="Genomic_DNA"/>
</dbReference>
<evidence type="ECO:0000256" key="2">
    <source>
        <dbReference type="ARBA" id="ARBA00004286"/>
    </source>
</evidence>
<dbReference type="Pfam" id="PF02301">
    <property type="entry name" value="HORMA"/>
    <property type="match status" value="1"/>
</dbReference>
<feature type="domain" description="HORMA" evidence="6">
    <location>
        <begin position="1"/>
        <end position="133"/>
    </location>
</feature>
<evidence type="ECO:0000256" key="1">
    <source>
        <dbReference type="ARBA" id="ARBA00004123"/>
    </source>
</evidence>
<keyword evidence="4" id="KW-0539">Nucleus</keyword>
<feature type="non-terminal residue" evidence="7">
    <location>
        <position position="1"/>
    </location>
</feature>
<organism evidence="7 8">
    <name type="scientific">Homarus americanus</name>
    <name type="common">American lobster</name>
    <dbReference type="NCBI Taxonomy" id="6706"/>
    <lineage>
        <taxon>Eukaryota</taxon>
        <taxon>Metazoa</taxon>
        <taxon>Ecdysozoa</taxon>
        <taxon>Arthropoda</taxon>
        <taxon>Crustacea</taxon>
        <taxon>Multicrustacea</taxon>
        <taxon>Malacostraca</taxon>
        <taxon>Eumalacostraca</taxon>
        <taxon>Eucarida</taxon>
        <taxon>Decapoda</taxon>
        <taxon>Pleocyemata</taxon>
        <taxon>Astacidea</taxon>
        <taxon>Nephropoidea</taxon>
        <taxon>Nephropidae</taxon>
        <taxon>Homarus</taxon>
    </lineage>
</organism>
<reference evidence="7" key="1">
    <citation type="journal article" date="2021" name="Sci. Adv.">
        <title>The American lobster genome reveals insights on longevity, neural, and immune adaptations.</title>
        <authorList>
            <person name="Polinski J.M."/>
            <person name="Zimin A.V."/>
            <person name="Clark K.F."/>
            <person name="Kohn A.B."/>
            <person name="Sadowski N."/>
            <person name="Timp W."/>
            <person name="Ptitsyn A."/>
            <person name="Khanna P."/>
            <person name="Romanova D.Y."/>
            <person name="Williams P."/>
            <person name="Greenwood S.J."/>
            <person name="Moroz L.L."/>
            <person name="Walt D.R."/>
            <person name="Bodnar A.G."/>
        </authorList>
    </citation>
    <scope>NUCLEOTIDE SEQUENCE</scope>
    <source>
        <strain evidence="7">GMGI-L3</strain>
    </source>
</reference>
<evidence type="ECO:0000313" key="8">
    <source>
        <dbReference type="Proteomes" id="UP000747542"/>
    </source>
</evidence>
<comment type="caution">
    <text evidence="7">The sequence shown here is derived from an EMBL/GenBank/DDBJ whole genome shotgun (WGS) entry which is preliminary data.</text>
</comment>
<dbReference type="GO" id="GO:0005694">
    <property type="term" value="C:chromosome"/>
    <property type="evidence" value="ECO:0007669"/>
    <property type="project" value="UniProtKB-SubCell"/>
</dbReference>
<keyword evidence="3" id="KW-0158">Chromosome</keyword>
<dbReference type="InterPro" id="IPR036570">
    <property type="entry name" value="HORMA_dom_sf"/>
</dbReference>
<sequence length="133" mass="15411">SSYDDRNLDGLQLKMLLEKSASLSSNMVVSWLKGCFEAIEKQYLRQLTFIIYADPDNPELALETYTFKFQYTMEAGPIISELEANSEMCKKERKFAVKKSTEKMLRTILLLTQTLKPLPRKVHLAMKLGYYDN</sequence>
<protein>
    <submittedName>
        <fullName evidence="7">HORMA domain-containing protein 2-like 1</fullName>
    </submittedName>
</protein>
<keyword evidence="5" id="KW-0469">Meiosis</keyword>
<dbReference type="PANTHER" id="PTHR48225:SF7">
    <property type="entry name" value="MEIOSIS-SPECIFIC PROTEIN HOP1"/>
    <property type="match status" value="1"/>
</dbReference>